<evidence type="ECO:0000313" key="3">
    <source>
        <dbReference type="Proteomes" id="UP000244092"/>
    </source>
</evidence>
<accession>A0A2T6CBH5</accession>
<feature type="transmembrane region" description="Helical" evidence="1">
    <location>
        <begin position="109"/>
        <end position="132"/>
    </location>
</feature>
<dbReference type="AlphaFoldDB" id="A0A2T6CBH5"/>
<evidence type="ECO:0000313" key="2">
    <source>
        <dbReference type="EMBL" id="PTX72859.1"/>
    </source>
</evidence>
<keyword evidence="1" id="KW-1133">Transmembrane helix</keyword>
<dbReference type="RefSeq" id="WP_025048710.1">
    <property type="nucleotide sequence ID" value="NZ_QBKU01000010.1"/>
</dbReference>
<dbReference type="Proteomes" id="UP000244092">
    <property type="component" value="Unassembled WGS sequence"/>
</dbReference>
<keyword evidence="1" id="KW-0812">Transmembrane</keyword>
<dbReference type="InterPro" id="IPR001646">
    <property type="entry name" value="5peptide_repeat"/>
</dbReference>
<dbReference type="PANTHER" id="PTHR14136">
    <property type="entry name" value="BTB_POZ DOMAIN-CONTAINING PROTEIN KCTD9"/>
    <property type="match status" value="1"/>
</dbReference>
<keyword evidence="1" id="KW-0472">Membrane</keyword>
<gene>
    <name evidence="2" type="ORF">C8N31_110119</name>
</gene>
<protein>
    <submittedName>
        <fullName evidence="2">Pentapeptide repeat protein</fullName>
    </submittedName>
</protein>
<comment type="caution">
    <text evidence="2">The sequence shown here is derived from an EMBL/GenBank/DDBJ whole genome shotgun (WGS) entry which is preliminary data.</text>
</comment>
<name>A0A2T6CBH5_9RHOB</name>
<evidence type="ECO:0000256" key="1">
    <source>
        <dbReference type="SAM" id="Phobius"/>
    </source>
</evidence>
<sequence>MTQITIPLPESLVLAIGVLLAFGLASALVVFAMMPAKAKPKEAIASFQSQMGLDRLPTAAFFLMVTSWGAIFLVLLIGILITIFKTIWWVTPEMLAGDSAAIWDWRFSIAKLTALTAVLGAVVALPFTIIRLKLNREQTKLMERQREIELDALLNDRFNSAVEDLYAQKQVSKWTGDQASNGWQDDFTRRIAGIDRLEVLVRERPEFAGRVAKMLCALVRTERESFPPLDWDNALSFDEQNDRFIECRVRVRSDLENAVQTIGRLKSIKGVDPSQVEINLSKANLQGMDLRELDFNGADLFATFAQGGDFECSDLREAYILCAEMQCSDLRGTKLQGACLKSAELQFADLAAAKFDAKTDLLDAVLDGAALQFVDLSIVPHIERALPKVFGDTSVTLPSNTKHAPEHWPKETLVFEDFRDQWRAFQRSIGQDPDNPE</sequence>
<dbReference type="EMBL" id="QBKU01000010">
    <property type="protein sequence ID" value="PTX72859.1"/>
    <property type="molecule type" value="Genomic_DNA"/>
</dbReference>
<dbReference type="InterPro" id="IPR051082">
    <property type="entry name" value="Pentapeptide-BTB/POZ_domain"/>
</dbReference>
<proteinExistence type="predicted"/>
<dbReference type="SUPFAM" id="SSF141571">
    <property type="entry name" value="Pentapeptide repeat-like"/>
    <property type="match status" value="1"/>
</dbReference>
<feature type="transmembrane region" description="Helical" evidence="1">
    <location>
        <begin position="56"/>
        <end position="89"/>
    </location>
</feature>
<dbReference type="PANTHER" id="PTHR14136:SF17">
    <property type="entry name" value="BTB_POZ DOMAIN-CONTAINING PROTEIN KCTD9"/>
    <property type="match status" value="1"/>
</dbReference>
<dbReference type="OrthoDB" id="7837851at2"/>
<dbReference type="Pfam" id="PF00805">
    <property type="entry name" value="Pentapeptide"/>
    <property type="match status" value="1"/>
</dbReference>
<organism evidence="2 3">
    <name type="scientific">Sulfitobacter mediterraneus</name>
    <dbReference type="NCBI Taxonomy" id="83219"/>
    <lineage>
        <taxon>Bacteria</taxon>
        <taxon>Pseudomonadati</taxon>
        <taxon>Pseudomonadota</taxon>
        <taxon>Alphaproteobacteria</taxon>
        <taxon>Rhodobacterales</taxon>
        <taxon>Roseobacteraceae</taxon>
        <taxon>Sulfitobacter</taxon>
    </lineage>
</organism>
<dbReference type="Gene3D" id="2.160.20.80">
    <property type="entry name" value="E3 ubiquitin-protein ligase SopA"/>
    <property type="match status" value="1"/>
</dbReference>
<reference evidence="2 3" key="1">
    <citation type="submission" date="2018-04" db="EMBL/GenBank/DDBJ databases">
        <title>Genomic Encyclopedia of Archaeal and Bacterial Type Strains, Phase II (KMG-II): from individual species to whole genera.</title>
        <authorList>
            <person name="Goeker M."/>
        </authorList>
    </citation>
    <scope>NUCLEOTIDE SEQUENCE [LARGE SCALE GENOMIC DNA]</scope>
    <source>
        <strain evidence="2 3">DSM 12244</strain>
    </source>
</reference>
<feature type="transmembrane region" description="Helical" evidence="1">
    <location>
        <begin position="12"/>
        <end position="35"/>
    </location>
</feature>